<dbReference type="GO" id="GO:0071897">
    <property type="term" value="P:DNA biosynthetic process"/>
    <property type="evidence" value="ECO:0007669"/>
    <property type="project" value="UniProtKB-ARBA"/>
</dbReference>
<gene>
    <name evidence="2" type="ORF">ABMA28_005929</name>
</gene>
<dbReference type="EMBL" id="JBEDNZ010000018">
    <property type="protein sequence ID" value="KAL0821340.1"/>
    <property type="molecule type" value="Genomic_DNA"/>
</dbReference>
<dbReference type="Pfam" id="PF00078">
    <property type="entry name" value="RVT_1"/>
    <property type="match status" value="1"/>
</dbReference>
<sequence>MSFRSLAGSWADKGIVIGAKNLTNLRFADDIVLFAETPSQIQKMLEELSTASLEVGLEMNRSKTKIMTNCAKSRVTVDGKEMQYVDEYIYLGQLVSFDNRQEKEIQRRIDNAWKSYWSMKTLMKGDLPLSLKRKLVDVCILPVLTYGAQTAIERSILGIKRTDKVRNTSIRSKTGIVDVGVKAAKLKWEWAGHVCRMHPDKWTQIVTQWTPEDGYRRRGRPKKRWHDDLVNHAGDWQALALNRDAWKDLGETFAQKWDKTG</sequence>
<dbReference type="PANTHER" id="PTHR47027">
    <property type="entry name" value="REVERSE TRANSCRIPTASE DOMAIN-CONTAINING PROTEIN"/>
    <property type="match status" value="1"/>
</dbReference>
<protein>
    <recommendedName>
        <fullName evidence="1">Reverse transcriptase domain-containing protein</fullName>
    </recommendedName>
</protein>
<dbReference type="InterPro" id="IPR043502">
    <property type="entry name" value="DNA/RNA_pol_sf"/>
</dbReference>
<dbReference type="Proteomes" id="UP001549921">
    <property type="component" value="Unassembled WGS sequence"/>
</dbReference>
<feature type="domain" description="Reverse transcriptase" evidence="1">
    <location>
        <begin position="1"/>
        <end position="95"/>
    </location>
</feature>
<dbReference type="PANTHER" id="PTHR47027:SF20">
    <property type="entry name" value="REVERSE TRANSCRIPTASE-LIKE PROTEIN WITH RNA-DIRECTED DNA POLYMERASE DOMAIN"/>
    <property type="match status" value="1"/>
</dbReference>
<dbReference type="InterPro" id="IPR000477">
    <property type="entry name" value="RT_dom"/>
</dbReference>
<comment type="caution">
    <text evidence="2">The sequence shown here is derived from an EMBL/GenBank/DDBJ whole genome shotgun (WGS) entry which is preliminary data.</text>
</comment>
<evidence type="ECO:0000259" key="1">
    <source>
        <dbReference type="PROSITE" id="PS50878"/>
    </source>
</evidence>
<dbReference type="AlphaFoldDB" id="A0ABD0SNC0"/>
<accession>A0ABD0SNC0</accession>
<name>A0ABD0SNC0_LOXSC</name>
<evidence type="ECO:0000313" key="3">
    <source>
        <dbReference type="Proteomes" id="UP001549921"/>
    </source>
</evidence>
<evidence type="ECO:0000313" key="2">
    <source>
        <dbReference type="EMBL" id="KAL0821340.1"/>
    </source>
</evidence>
<dbReference type="SUPFAM" id="SSF56672">
    <property type="entry name" value="DNA/RNA polymerases"/>
    <property type="match status" value="1"/>
</dbReference>
<organism evidence="2 3">
    <name type="scientific">Loxostege sticticalis</name>
    <name type="common">Beet webworm moth</name>
    <dbReference type="NCBI Taxonomy" id="481309"/>
    <lineage>
        <taxon>Eukaryota</taxon>
        <taxon>Metazoa</taxon>
        <taxon>Ecdysozoa</taxon>
        <taxon>Arthropoda</taxon>
        <taxon>Hexapoda</taxon>
        <taxon>Insecta</taxon>
        <taxon>Pterygota</taxon>
        <taxon>Neoptera</taxon>
        <taxon>Endopterygota</taxon>
        <taxon>Lepidoptera</taxon>
        <taxon>Glossata</taxon>
        <taxon>Ditrysia</taxon>
        <taxon>Pyraloidea</taxon>
        <taxon>Crambidae</taxon>
        <taxon>Pyraustinae</taxon>
        <taxon>Loxostege</taxon>
    </lineage>
</organism>
<dbReference type="PROSITE" id="PS50878">
    <property type="entry name" value="RT_POL"/>
    <property type="match status" value="1"/>
</dbReference>
<reference evidence="2 3" key="1">
    <citation type="submission" date="2024-06" db="EMBL/GenBank/DDBJ databases">
        <title>A chromosome-level genome assembly of beet webworm, Loxostege sticticalis.</title>
        <authorList>
            <person name="Zhang Y."/>
        </authorList>
    </citation>
    <scope>NUCLEOTIDE SEQUENCE [LARGE SCALE GENOMIC DNA]</scope>
    <source>
        <strain evidence="2">AQ028</strain>
        <tissue evidence="2">Male pupae</tissue>
    </source>
</reference>
<proteinExistence type="predicted"/>